<reference evidence="1 2" key="1">
    <citation type="journal article" date="2015" name="Sci. Rep.">
        <title>Genome of the facultative scuticociliatosis pathogen Pseudocohnilembus persalinus provides insight into its virulence through horizontal gene transfer.</title>
        <authorList>
            <person name="Xiong J."/>
            <person name="Wang G."/>
            <person name="Cheng J."/>
            <person name="Tian M."/>
            <person name="Pan X."/>
            <person name="Warren A."/>
            <person name="Jiang C."/>
            <person name="Yuan D."/>
            <person name="Miao W."/>
        </authorList>
    </citation>
    <scope>NUCLEOTIDE SEQUENCE [LARGE SCALE GENOMIC DNA]</scope>
    <source>
        <strain evidence="1">36N120E</strain>
    </source>
</reference>
<evidence type="ECO:0000313" key="1">
    <source>
        <dbReference type="EMBL" id="KRX08115.1"/>
    </source>
</evidence>
<name>A0A0V0R0V4_PSEPJ</name>
<evidence type="ECO:0000313" key="2">
    <source>
        <dbReference type="Proteomes" id="UP000054937"/>
    </source>
</evidence>
<keyword evidence="2" id="KW-1185">Reference proteome</keyword>
<dbReference type="AlphaFoldDB" id="A0A0V0R0V4"/>
<organism evidence="1 2">
    <name type="scientific">Pseudocohnilembus persalinus</name>
    <name type="common">Ciliate</name>
    <dbReference type="NCBI Taxonomy" id="266149"/>
    <lineage>
        <taxon>Eukaryota</taxon>
        <taxon>Sar</taxon>
        <taxon>Alveolata</taxon>
        <taxon>Ciliophora</taxon>
        <taxon>Intramacronucleata</taxon>
        <taxon>Oligohymenophorea</taxon>
        <taxon>Scuticociliatia</taxon>
        <taxon>Philasterida</taxon>
        <taxon>Pseudocohnilembidae</taxon>
        <taxon>Pseudocohnilembus</taxon>
    </lineage>
</organism>
<accession>A0A0V0R0V4</accession>
<gene>
    <name evidence="1" type="ORF">PPERSA_01660</name>
</gene>
<comment type="caution">
    <text evidence="1">The sequence shown here is derived from an EMBL/GenBank/DDBJ whole genome shotgun (WGS) entry which is preliminary data.</text>
</comment>
<dbReference type="EMBL" id="LDAU01000073">
    <property type="protein sequence ID" value="KRX08115.1"/>
    <property type="molecule type" value="Genomic_DNA"/>
</dbReference>
<protein>
    <submittedName>
        <fullName evidence="1">Uncharacterized protein</fullName>
    </submittedName>
</protein>
<proteinExistence type="predicted"/>
<dbReference type="Proteomes" id="UP000054937">
    <property type="component" value="Unassembled WGS sequence"/>
</dbReference>
<sequence>MESIKYKQTQPKPENIPLYIQSQNNTLLNSQMHNHPNIVAQRPENQYQYCDFQKERNFRIMDYLNQAEQQMNRELNSLQPGSWEYRKVRSELDNLFRIKFEKQKEFKSFENVKYTGNVPNLGHMKITQGPNVQKSQLYLNNQITPYHYQDQISTQNYRSKQMAYDPYQGFKISIDFVLNLPVELERAKILYGVQQYDEKININNLTDNYELKQNTYRSKNAYIDHKDIIRLVYPDQKSVIYFEIWAQENQQKEEILKRKVEIYTKLWSSFQIFNSQNEFQPGYYKLPVYSMKNNLQELLQSQNTGHGLPQYLDCYLYFRISLANDREIEESYGLNKQDRYITPNEHLRRNHQVKNPFDFSNRQIIIDKDKNYYDQMKNIYNSQKDEINRLFNNPKQVTIAKLPVALNGIQPNNSAMSFMYNNNNQDKENEEKSDRQLMIDQDMFNLGLEENQVKNKDTRKIKDPQYNNENQQYTDPFQDEIDQNLNNNNNQQIYENCLILEIQQIFNFSSNCEALSCNWMLVDEYGVIRNKFDQRMIERDDEVIEIQKGKKNILLNEKHKIPINVNEIMEKKNGRVENCFLILQVSQKTINDTNEGQQLNEFSWTAHQLFYFDENVGNFVLNYGHFTEFLLQPPVLKGEELVTKMNETEMLPDILEFVIYQESNPYLIPVDFPDQNSYLQVSLIQILNANYKEQYTHYRIFISLDQKLPIAINDIPLFVMTNLYTFTPNDQQSKKVFNKIIEDSILVEQNLSFILENFQQQIDQLHLCVEFYKSDRNEEIKIGINQESENFVGKIMFPFKKLSKKFITNENKMEKLQVPILNNKGKKTNMLLDLVLEKTLVSF</sequence>
<dbReference type="InParanoid" id="A0A0V0R0V4"/>